<dbReference type="KEGG" id="eiv:EIN_247080"/>
<accession>A0A0A1UGE0</accession>
<dbReference type="GeneID" id="14893781"/>
<name>A0A0A1UGE0_ENTIV</name>
<reference evidence="1 2" key="1">
    <citation type="submission" date="2012-10" db="EMBL/GenBank/DDBJ databases">
        <authorList>
            <person name="Zafar N."/>
            <person name="Inman J."/>
            <person name="Hall N."/>
            <person name="Lorenzi H."/>
            <person name="Caler E."/>
        </authorList>
    </citation>
    <scope>NUCLEOTIDE SEQUENCE [LARGE SCALE GENOMIC DNA]</scope>
    <source>
        <strain evidence="1 2">IP1</strain>
    </source>
</reference>
<dbReference type="AlphaFoldDB" id="A0A0A1UGE0"/>
<evidence type="ECO:0000313" key="1">
    <source>
        <dbReference type="EMBL" id="ELP94814.1"/>
    </source>
</evidence>
<evidence type="ECO:0000313" key="2">
    <source>
        <dbReference type="Proteomes" id="UP000014680"/>
    </source>
</evidence>
<dbReference type="EMBL" id="KB206169">
    <property type="protein sequence ID" value="ELP94814.1"/>
    <property type="molecule type" value="Genomic_DNA"/>
</dbReference>
<protein>
    <submittedName>
        <fullName evidence="1">Uncharacterized protein</fullName>
    </submittedName>
</protein>
<dbReference type="VEuPathDB" id="AmoebaDB:EIN_247080"/>
<organism evidence="1 2">
    <name type="scientific">Entamoeba invadens IP1</name>
    <dbReference type="NCBI Taxonomy" id="370355"/>
    <lineage>
        <taxon>Eukaryota</taxon>
        <taxon>Amoebozoa</taxon>
        <taxon>Evosea</taxon>
        <taxon>Archamoebae</taxon>
        <taxon>Mastigamoebida</taxon>
        <taxon>Entamoebidae</taxon>
        <taxon>Entamoeba</taxon>
    </lineage>
</organism>
<proteinExistence type="predicted"/>
<sequence length="643" mass="73939">MNFKTVQHLINEHMSSTKIIGITFTDTQVSLSHFGQNTVDVSCFSHSVSSKPFCFYYNGSKLTFFEDAKTKEGCINYLCELDALEQKINRNFDLQNLVQDIYGVWALLISKLKLLITDVFACPLRYVVCLPTGSDCRLESVVKTSFSTNEMEVIKIVHANSVIGLQFARTVLLRQNVEPKVVACVVTDDFCTTVTVFMCDTFNVIELYSSRLNVGQNVFAALLATFLFHQEVKKDRDTWSQFLINNENPLYSCISAFYEEKLDSVYFKSYEEECIKVERNDIADLFNSEVVKIFQFCDNVIQKALEMLQNLNLTSDDALSQFRNAALDGVKVEFAGAHQNWFVTDQFAGRYTIVAGVTAKNVISEGVGFYVRKMEFKTLPKKEELLLQDFNANVSVQQVVLKNQFYIESCQRRQQVELLNSTLIVPENYIITITSDLLCSFGKSQMKERVTFYDEEGKETVKDVTLCTFDLTQFQTHRSNVFEFDISKVLGVCGRTECYTEMYDESGKYLWMDAIRGDDFGPNKYECEPIIKGVCDTIEDVYNGIVHVRMEEGLISVPEIRDNDEKKRQTLKEVIKKGEETELNASLVLTLKSQIQNKEIDELTKGMSDEERRSLRREVNNIFLKNVKLQDIQNKWNELKRKY</sequence>
<keyword evidence="2" id="KW-1185">Reference proteome</keyword>
<dbReference type="RefSeq" id="XP_004261585.1">
    <property type="nucleotide sequence ID" value="XM_004261537.1"/>
</dbReference>
<gene>
    <name evidence="1" type="ORF">EIN_247080</name>
</gene>
<dbReference type="Proteomes" id="UP000014680">
    <property type="component" value="Unassembled WGS sequence"/>
</dbReference>